<reference evidence="7 8" key="1">
    <citation type="submission" date="2020-08" db="EMBL/GenBank/DDBJ databases">
        <title>Sequencing the genomes of 1000 actinobacteria strains.</title>
        <authorList>
            <person name="Klenk H.-P."/>
        </authorList>
    </citation>
    <scope>NUCLEOTIDE SEQUENCE [LARGE SCALE GENOMIC DNA]</scope>
    <source>
        <strain evidence="7 8">DSM 45267</strain>
    </source>
</reference>
<feature type="compositionally biased region" description="Low complexity" evidence="4">
    <location>
        <begin position="22"/>
        <end position="39"/>
    </location>
</feature>
<keyword evidence="3" id="KW-0804">Transcription</keyword>
<gene>
    <name evidence="7" type="ORF">FB384_003776</name>
</gene>
<dbReference type="EMBL" id="JACIBS010000002">
    <property type="protein sequence ID" value="MBB3664825.1"/>
    <property type="molecule type" value="Genomic_DNA"/>
</dbReference>
<dbReference type="InterPro" id="IPR036390">
    <property type="entry name" value="WH_DNA-bd_sf"/>
</dbReference>
<accession>A0A839XYK8</accession>
<dbReference type="Gene3D" id="1.10.10.10">
    <property type="entry name" value="Winged helix-like DNA-binding domain superfamily/Winged helix DNA-binding domain"/>
    <property type="match status" value="1"/>
</dbReference>
<comment type="caution">
    <text evidence="7">The sequence shown here is derived from an EMBL/GenBank/DDBJ whole genome shotgun (WGS) entry which is preliminary data.</text>
</comment>
<dbReference type="Proteomes" id="UP000564573">
    <property type="component" value="Unassembled WGS sequence"/>
</dbReference>
<evidence type="ECO:0000256" key="1">
    <source>
        <dbReference type="ARBA" id="ARBA00023015"/>
    </source>
</evidence>
<dbReference type="InterPro" id="IPR005471">
    <property type="entry name" value="Tscrpt_reg_IclR_N"/>
</dbReference>
<dbReference type="GO" id="GO:0003677">
    <property type="term" value="F:DNA binding"/>
    <property type="evidence" value="ECO:0007669"/>
    <property type="project" value="UniProtKB-KW"/>
</dbReference>
<feature type="region of interest" description="Disordered" evidence="4">
    <location>
        <begin position="1"/>
        <end position="65"/>
    </location>
</feature>
<keyword evidence="2 7" id="KW-0238">DNA-binding</keyword>
<dbReference type="SUPFAM" id="SSF55781">
    <property type="entry name" value="GAF domain-like"/>
    <property type="match status" value="1"/>
</dbReference>
<evidence type="ECO:0000256" key="2">
    <source>
        <dbReference type="ARBA" id="ARBA00023125"/>
    </source>
</evidence>
<dbReference type="InterPro" id="IPR036388">
    <property type="entry name" value="WH-like_DNA-bd_sf"/>
</dbReference>
<feature type="compositionally biased region" description="Basic and acidic residues" evidence="4">
    <location>
        <begin position="1"/>
        <end position="14"/>
    </location>
</feature>
<evidence type="ECO:0000313" key="8">
    <source>
        <dbReference type="Proteomes" id="UP000564573"/>
    </source>
</evidence>
<feature type="domain" description="HTH iclR-type" evidence="5">
    <location>
        <begin position="63"/>
        <end position="124"/>
    </location>
</feature>
<sequence length="303" mass="31394">MCPAHRNDEADRGPHRAGQSVSPDGAASPAHPAAAGNDAESAVRDTPVRDAPVHGAAPTDETTSTASRLAALLSAFRPGDEALGVSELARRTGVPKSTTHRLTAHLVDEGLLDPAGKGRLRLALKLFEIGQLAVAQRGLVDTARPYLADLREATRNTAHLAVLEGTEVVYLDILRGPDAPTLPSRVGGRFPAHATSVGKAILAFSSESVVDGVITAGLSRISPRTVTAPGLFRSQLTTIAREGIAYDREESGVGVVCAGAPLLGSDGTAVGAVSLSGWTNRMRLERVAPAVRTAALTLSRLLP</sequence>
<proteinExistence type="predicted"/>
<feature type="domain" description="IclR-ED" evidence="6">
    <location>
        <begin position="125"/>
        <end position="303"/>
    </location>
</feature>
<dbReference type="PROSITE" id="PS51078">
    <property type="entry name" value="ICLR_ED"/>
    <property type="match status" value="1"/>
</dbReference>
<dbReference type="Gene3D" id="3.30.450.40">
    <property type="match status" value="1"/>
</dbReference>
<evidence type="ECO:0000313" key="7">
    <source>
        <dbReference type="EMBL" id="MBB3664825.1"/>
    </source>
</evidence>
<dbReference type="PROSITE" id="PS51077">
    <property type="entry name" value="HTH_ICLR"/>
    <property type="match status" value="1"/>
</dbReference>
<evidence type="ECO:0000259" key="5">
    <source>
        <dbReference type="PROSITE" id="PS51077"/>
    </source>
</evidence>
<protein>
    <submittedName>
        <fullName evidence="7">DNA-binding IclR family transcriptional regulator</fullName>
    </submittedName>
</protein>
<dbReference type="PANTHER" id="PTHR30136">
    <property type="entry name" value="HELIX-TURN-HELIX TRANSCRIPTIONAL REGULATOR, ICLR FAMILY"/>
    <property type="match status" value="1"/>
</dbReference>
<dbReference type="Pfam" id="PF01614">
    <property type="entry name" value="IclR_C"/>
    <property type="match status" value="1"/>
</dbReference>
<dbReference type="SMART" id="SM00346">
    <property type="entry name" value="HTH_ICLR"/>
    <property type="match status" value="1"/>
</dbReference>
<dbReference type="InterPro" id="IPR029016">
    <property type="entry name" value="GAF-like_dom_sf"/>
</dbReference>
<dbReference type="GO" id="GO:0045892">
    <property type="term" value="P:negative regulation of DNA-templated transcription"/>
    <property type="evidence" value="ECO:0007669"/>
    <property type="project" value="TreeGrafter"/>
</dbReference>
<evidence type="ECO:0000256" key="4">
    <source>
        <dbReference type="SAM" id="MobiDB-lite"/>
    </source>
</evidence>
<dbReference type="InterPro" id="IPR050707">
    <property type="entry name" value="HTH_MetabolicPath_Reg"/>
</dbReference>
<dbReference type="Pfam" id="PF09339">
    <property type="entry name" value="HTH_IclR"/>
    <property type="match status" value="1"/>
</dbReference>
<keyword evidence="8" id="KW-1185">Reference proteome</keyword>
<name>A0A839XYK8_9PSEU</name>
<dbReference type="SUPFAM" id="SSF46785">
    <property type="entry name" value="Winged helix' DNA-binding domain"/>
    <property type="match status" value="1"/>
</dbReference>
<dbReference type="GO" id="GO:0003700">
    <property type="term" value="F:DNA-binding transcription factor activity"/>
    <property type="evidence" value="ECO:0007669"/>
    <property type="project" value="TreeGrafter"/>
</dbReference>
<evidence type="ECO:0000259" key="6">
    <source>
        <dbReference type="PROSITE" id="PS51078"/>
    </source>
</evidence>
<dbReference type="PANTHER" id="PTHR30136:SF24">
    <property type="entry name" value="HTH-TYPE TRANSCRIPTIONAL REPRESSOR ALLR"/>
    <property type="match status" value="1"/>
</dbReference>
<keyword evidence="1" id="KW-0805">Transcription regulation</keyword>
<evidence type="ECO:0000256" key="3">
    <source>
        <dbReference type="ARBA" id="ARBA00023163"/>
    </source>
</evidence>
<dbReference type="InterPro" id="IPR014757">
    <property type="entry name" value="Tscrpt_reg_IclR_C"/>
</dbReference>
<feature type="compositionally biased region" description="Basic and acidic residues" evidence="4">
    <location>
        <begin position="41"/>
        <end position="52"/>
    </location>
</feature>
<dbReference type="AlphaFoldDB" id="A0A839XYK8"/>
<organism evidence="7 8">
    <name type="scientific">Prauserella sediminis</name>
    <dbReference type="NCBI Taxonomy" id="577680"/>
    <lineage>
        <taxon>Bacteria</taxon>
        <taxon>Bacillati</taxon>
        <taxon>Actinomycetota</taxon>
        <taxon>Actinomycetes</taxon>
        <taxon>Pseudonocardiales</taxon>
        <taxon>Pseudonocardiaceae</taxon>
        <taxon>Prauserella</taxon>
        <taxon>Prauserella salsuginis group</taxon>
    </lineage>
</organism>